<feature type="compositionally biased region" description="Basic and acidic residues" evidence="4">
    <location>
        <begin position="1361"/>
        <end position="1371"/>
    </location>
</feature>
<dbReference type="InterPro" id="IPR000331">
    <property type="entry name" value="Rap/Ran_GAP_dom"/>
</dbReference>
<feature type="compositionally biased region" description="Basic residues" evidence="4">
    <location>
        <begin position="256"/>
        <end position="265"/>
    </location>
</feature>
<feature type="region of interest" description="Disordered" evidence="4">
    <location>
        <begin position="1"/>
        <end position="21"/>
    </location>
</feature>
<accession>A0A6J1QU19</accession>
<dbReference type="InterPro" id="IPR050989">
    <property type="entry name" value="Rap1_Ran_GAP"/>
</dbReference>
<feature type="region of interest" description="Disordered" evidence="4">
    <location>
        <begin position="202"/>
        <end position="334"/>
    </location>
</feature>
<dbReference type="SUPFAM" id="SSF54695">
    <property type="entry name" value="POZ domain"/>
    <property type="match status" value="1"/>
</dbReference>
<dbReference type="InterPro" id="IPR035974">
    <property type="entry name" value="Rap/Ran-GAP_sf"/>
</dbReference>
<feature type="region of interest" description="Disordered" evidence="4">
    <location>
        <begin position="773"/>
        <end position="799"/>
    </location>
</feature>
<dbReference type="PROSITE" id="PS50085">
    <property type="entry name" value="RAPGAP"/>
    <property type="match status" value="1"/>
</dbReference>
<sequence length="1623" mass="183138">MQSSGCKGRPGPCHAMSKQSPRLRRRTMTAICFVCNLPILSHQVELIWQGGNGWDDLMREQAEESTLRQRLGTGRRDSAAQITSISPPNETQDCSPTNQGRRRSSLAQLTDILREWGGGGTSTKSSRSNKLCRRETLADIAKSLPWSRQTTTDASHLVSLRKRRESSVDSGIRSGSQVSSKSRRDSAISDLKNDIARLWSKKDVLLPQPPPTVISPTPRRGSGESRNSRRGSGESARSRRDSVVTGQSQSPGDRKHNCRHHRRRQSQQSVDGGGVTPTKYYRNDQRPSASSTDSAGSNTVREHLEAPRNSTERSERSSSFEAKTQPTGPTMIDTKTVMTVSSLIVNGKTSVVTTTATESTRTTTVSINTSPVIASLDVSPPTIVMSSVTPPAISPTAGSSLPLPGTSTSGSSSPVGSPNVNNTPTHPYTRRDSTTQVCNFAKGKEVSPSKLSRLIRQQAAIDESLPPTGRRGSQPTLSADPDDGGRKARRDSLSPDSASYLRRRDSKSHLSPDRTDKRDISPIRQRKGRLRRQSTSMAGRPPRSPDSSSCSSREPSPCARAPDNIHRAPKIVRRQSTTEEILIARGFRRQSTTEEMIRCRNFRRQSSQSDDVAQRFRGRRDSSAQITDGTFASMTVETSSTLFDSSTQTEPSPLYDNNHYHEECLKCNSCGLNLTGPNQKRARRFKNQILCDLHFADVALMECSDFMQQLRSFKPQSLGCAVARRKSSTTLIFPLPPQACSDEFCQEFPHNLIATPGYWIECSRQQITSDTIWDESESEHEGTDPEQIDGRSVEERPSMLKRQEKSVSCLFEAENETGDTDDPPRKKTIIEEQWEKNQGFELTSVEQETYEKYFYGSEHWNYFTNDEDLGPVILSIKQETLNNRDQFRILVRAISYTVHGLIPASCVFADRYNREEVVRSLGKEVNINPPLILGQLPDTPEELLKLDQVFIKSELKVGLIYVQEDQYTEEEILDNNDNSLLFEEFLQILGDKIRLKGFDKYKGGLDTVHDLTGLYSVYTNWRGIEIMFHVSTLLPYEKHDPQKLQRKRHIGNDIVCIVFLEADNTTFSPACIKSHFLHTFILVRVSPRIKRKITRYEVSVVTRDEVGAYKPYLWEQSVFEKGPMFREWILTKIVNGERASYSAPKFARMQERTRSQMLEDIVANLANHAETGQIPKPYRRGSWRPIGHMRPSSPLLDSVRDQFEDYDHLAKDFTKVFLNNSANITVNTSLFDVSFLVPGLQKQKVRFVGVRAILAVRSRVFQEMLYGIQAGFGSPQVPVAELLARPAPTLLSPQKPKSSNYLQVPDMESPRPKSVPSSPMVKRAFSRLGTITAGWGRSIRKHGSTLQSEDRKRWASSQDCTNKEAKDKDKAPQSLALPRLSVCADAQKVDRTKLAQTEFEIIEFDPETFRILLDYLHTGSCPLTCRNIPGLICAAEHYDLPELLQACFHHAKQFLRVEIVCVMLCALENYYWRYTSASELVNMILAFIETRAELLFNHPDFVTLSESMVQMIMCRSLELAEVKKFEAMLNWAKHRIKTKSTKIDAKVEFKCIMDRLSRDLKLHKITPQELIRIVLPSKVIKNERILDTLMYQANSGIYRNVDSCLEAYQRMHLQDQESFDCGL</sequence>
<feature type="compositionally biased region" description="Basic and acidic residues" evidence="4">
    <location>
        <begin position="507"/>
        <end position="521"/>
    </location>
</feature>
<dbReference type="OrthoDB" id="2499658at2759"/>
<evidence type="ECO:0000256" key="2">
    <source>
        <dbReference type="ARBA" id="ARBA00022553"/>
    </source>
</evidence>
<feature type="region of interest" description="Disordered" evidence="4">
    <location>
        <begin position="1289"/>
        <end position="1319"/>
    </location>
</feature>
<gene>
    <name evidence="7" type="primary">LOC112463680</name>
</gene>
<dbReference type="InterPro" id="IPR011333">
    <property type="entry name" value="SKP1/BTB/POZ_sf"/>
</dbReference>
<dbReference type="Gene3D" id="6.10.140.210">
    <property type="match status" value="1"/>
</dbReference>
<dbReference type="InterPro" id="IPR000210">
    <property type="entry name" value="BTB/POZ_dom"/>
</dbReference>
<keyword evidence="6" id="KW-1185">Reference proteome</keyword>
<feature type="compositionally biased region" description="Polar residues" evidence="4">
    <location>
        <begin position="1291"/>
        <end position="1302"/>
    </location>
</feature>
<dbReference type="Pfam" id="PF00651">
    <property type="entry name" value="BTB"/>
    <property type="match status" value="1"/>
</dbReference>
<dbReference type="CTD" id="32253"/>
<dbReference type="CDD" id="cd08368">
    <property type="entry name" value="LIM"/>
    <property type="match status" value="1"/>
</dbReference>
<dbReference type="PANTHER" id="PTHR15711">
    <property type="entry name" value="RAP GTPASE-ACTIVATING PROTEIN"/>
    <property type="match status" value="1"/>
</dbReference>
<feature type="region of interest" description="Disordered" evidence="4">
    <location>
        <begin position="149"/>
        <end position="187"/>
    </location>
</feature>
<dbReference type="GeneID" id="112463680"/>
<feature type="compositionally biased region" description="Basic and acidic residues" evidence="4">
    <location>
        <begin position="300"/>
        <end position="318"/>
    </location>
</feature>
<dbReference type="Gene3D" id="3.40.50.11210">
    <property type="entry name" value="Rap/Ran-GAP"/>
    <property type="match status" value="1"/>
</dbReference>
<feature type="region of interest" description="Disordered" evidence="4">
    <location>
        <begin position="395"/>
        <end position="433"/>
    </location>
</feature>
<feature type="compositionally biased region" description="Polar residues" evidence="4">
    <location>
        <begin position="286"/>
        <end position="299"/>
    </location>
</feature>
<evidence type="ECO:0000313" key="6">
    <source>
        <dbReference type="Proteomes" id="UP000504618"/>
    </source>
</evidence>
<feature type="compositionally biased region" description="Basic and acidic residues" evidence="4">
    <location>
        <begin position="483"/>
        <end position="493"/>
    </location>
</feature>
<feature type="compositionally biased region" description="Low complexity" evidence="4">
    <location>
        <begin position="545"/>
        <end position="557"/>
    </location>
</feature>
<name>A0A6J1QU19_9HYME</name>
<dbReference type="RefSeq" id="XP_024885952.1">
    <property type="nucleotide sequence ID" value="XM_025030184.1"/>
</dbReference>
<feature type="region of interest" description="Disordered" evidence="4">
    <location>
        <begin position="460"/>
        <end position="573"/>
    </location>
</feature>
<dbReference type="GO" id="GO:0051056">
    <property type="term" value="P:regulation of small GTPase mediated signal transduction"/>
    <property type="evidence" value="ECO:0007669"/>
    <property type="project" value="InterPro"/>
</dbReference>
<keyword evidence="1" id="KW-0343">GTPase activation</keyword>
<dbReference type="Pfam" id="PF21022">
    <property type="entry name" value="Rap-GAP_dimer"/>
    <property type="match status" value="1"/>
</dbReference>
<dbReference type="PANTHER" id="PTHR15711:SF25">
    <property type="entry name" value="RADISH, ISOFORM I"/>
    <property type="match status" value="1"/>
</dbReference>
<dbReference type="SMART" id="SM00225">
    <property type="entry name" value="BTB"/>
    <property type="match status" value="1"/>
</dbReference>
<proteinExistence type="predicted"/>
<feature type="region of interest" description="Disordered" evidence="4">
    <location>
        <begin position="1342"/>
        <end position="1372"/>
    </location>
</feature>
<evidence type="ECO:0000256" key="4">
    <source>
        <dbReference type="SAM" id="MobiDB-lite"/>
    </source>
</evidence>
<organism evidence="6 7">
    <name type="scientific">Temnothorax curvispinosus</name>
    <dbReference type="NCBI Taxonomy" id="300111"/>
    <lineage>
        <taxon>Eukaryota</taxon>
        <taxon>Metazoa</taxon>
        <taxon>Ecdysozoa</taxon>
        <taxon>Arthropoda</taxon>
        <taxon>Hexapoda</taxon>
        <taxon>Insecta</taxon>
        <taxon>Pterygota</taxon>
        <taxon>Neoptera</taxon>
        <taxon>Endopterygota</taxon>
        <taxon>Hymenoptera</taxon>
        <taxon>Apocrita</taxon>
        <taxon>Aculeata</taxon>
        <taxon>Formicoidea</taxon>
        <taxon>Formicidae</taxon>
        <taxon>Myrmicinae</taxon>
        <taxon>Temnothorax</taxon>
    </lineage>
</organism>
<dbReference type="FunFam" id="3.40.50.11210:FF:000002">
    <property type="entry name" value="Signal-induced proliferation-associated 1-like protein 1"/>
    <property type="match status" value="1"/>
</dbReference>
<reference evidence="7" key="1">
    <citation type="submission" date="2025-08" db="UniProtKB">
        <authorList>
            <consortium name="RefSeq"/>
        </authorList>
    </citation>
    <scope>IDENTIFICATION</scope>
    <source>
        <tissue evidence="7">Whole body</tissue>
    </source>
</reference>
<feature type="domain" description="Rap-GAP" evidence="5">
    <location>
        <begin position="943"/>
        <end position="1161"/>
    </location>
</feature>
<dbReference type="Proteomes" id="UP000504618">
    <property type="component" value="Unplaced"/>
</dbReference>
<dbReference type="GO" id="GO:0005096">
    <property type="term" value="F:GTPase activator activity"/>
    <property type="evidence" value="ECO:0007669"/>
    <property type="project" value="UniProtKB-KW"/>
</dbReference>
<keyword evidence="3" id="KW-0175">Coiled coil</keyword>
<keyword evidence="2" id="KW-0597">Phosphoprotein</keyword>
<feature type="region of interest" description="Disordered" evidence="4">
    <location>
        <begin position="68"/>
        <end position="104"/>
    </location>
</feature>
<evidence type="ECO:0000256" key="1">
    <source>
        <dbReference type="ARBA" id="ARBA00022468"/>
    </source>
</evidence>
<evidence type="ECO:0000313" key="7">
    <source>
        <dbReference type="RefSeq" id="XP_024885952.1"/>
    </source>
</evidence>
<feature type="compositionally biased region" description="Polar residues" evidence="4">
    <location>
        <begin position="80"/>
        <end position="99"/>
    </location>
</feature>
<feature type="compositionally biased region" description="Basic and acidic residues" evidence="4">
    <location>
        <begin position="779"/>
        <end position="799"/>
    </location>
</feature>
<dbReference type="SUPFAM" id="SSF111347">
    <property type="entry name" value="Rap/Ran-GAP"/>
    <property type="match status" value="1"/>
</dbReference>
<dbReference type="Pfam" id="PF02145">
    <property type="entry name" value="Rap_GAP"/>
    <property type="match status" value="1"/>
</dbReference>
<dbReference type="Gene3D" id="3.30.710.10">
    <property type="entry name" value="Potassium Channel Kv1.1, Chain A"/>
    <property type="match status" value="1"/>
</dbReference>
<evidence type="ECO:0000256" key="3">
    <source>
        <dbReference type="ARBA" id="ARBA00023054"/>
    </source>
</evidence>
<dbReference type="GO" id="GO:0005737">
    <property type="term" value="C:cytoplasm"/>
    <property type="evidence" value="ECO:0007669"/>
    <property type="project" value="TreeGrafter"/>
</dbReference>
<feature type="compositionally biased region" description="Low complexity" evidence="4">
    <location>
        <begin position="398"/>
        <end position="425"/>
    </location>
</feature>
<protein>
    <submittedName>
        <fullName evidence="7">Uncharacterized protein LOC112463680 isoform X1</fullName>
    </submittedName>
</protein>
<evidence type="ECO:0000259" key="5">
    <source>
        <dbReference type="PROSITE" id="PS50085"/>
    </source>
</evidence>